<evidence type="ECO:0000313" key="1">
    <source>
        <dbReference type="EMBL" id="JAP10586.1"/>
    </source>
</evidence>
<feature type="non-terminal residue" evidence="1">
    <location>
        <position position="85"/>
    </location>
</feature>
<dbReference type="AlphaFoldDB" id="A0A0V0GRQ8"/>
<organism evidence="1">
    <name type="scientific">Solanum chacoense</name>
    <name type="common">Chaco potato</name>
    <dbReference type="NCBI Taxonomy" id="4108"/>
    <lineage>
        <taxon>Eukaryota</taxon>
        <taxon>Viridiplantae</taxon>
        <taxon>Streptophyta</taxon>
        <taxon>Embryophyta</taxon>
        <taxon>Tracheophyta</taxon>
        <taxon>Spermatophyta</taxon>
        <taxon>Magnoliopsida</taxon>
        <taxon>eudicotyledons</taxon>
        <taxon>Gunneridae</taxon>
        <taxon>Pentapetalae</taxon>
        <taxon>asterids</taxon>
        <taxon>lamiids</taxon>
        <taxon>Solanales</taxon>
        <taxon>Solanaceae</taxon>
        <taxon>Solanoideae</taxon>
        <taxon>Solaneae</taxon>
        <taxon>Solanum</taxon>
    </lineage>
</organism>
<dbReference type="EMBL" id="GEDG01032861">
    <property type="protein sequence ID" value="JAP10586.1"/>
    <property type="molecule type" value="Transcribed_RNA"/>
</dbReference>
<sequence>MTMPMQIQLFYLYETNFLGIAAEALPAAHESILPNNCMWISTHTAGAGTRAVVLGVSVPDVRVTHLHKAEAALSDISKTLITQYL</sequence>
<accession>A0A0V0GRQ8</accession>
<proteinExistence type="predicted"/>
<name>A0A0V0GRQ8_SOLCH</name>
<reference evidence="1" key="1">
    <citation type="submission" date="2015-12" db="EMBL/GenBank/DDBJ databases">
        <title>Gene expression during late stages of embryo sac development: a critical building block for successful pollen-pistil interactions.</title>
        <authorList>
            <person name="Liu Y."/>
            <person name="Joly V."/>
            <person name="Sabar M."/>
            <person name="Matton D.P."/>
        </authorList>
    </citation>
    <scope>NUCLEOTIDE SEQUENCE</scope>
</reference>
<protein>
    <submittedName>
        <fullName evidence="1">Putative ovule protein</fullName>
    </submittedName>
</protein>